<dbReference type="InterPro" id="IPR053952">
    <property type="entry name" value="K_trans_C"/>
</dbReference>
<protein>
    <recommendedName>
        <fullName evidence="1">K+ potassium transporter C-terminal domain-containing protein</fullName>
    </recommendedName>
</protein>
<dbReference type="AlphaFoldDB" id="A0A7S2L5Q5"/>
<sequence length="198" mass="21221">MATLLGCLPNTIVLLSVSFENVPFISEEHRAAFKALSSGVFSVVLHFGYAEPLVAEKLSVHKALARLAREHCEDHPGLLSLTTLDQESAASRQAIRLDGMLPDGPNDAKTLQLQDEASAAELGAVGGGSADAGATDLRGSTFVVSKVHYACLPDARHGAWNRFRAALYRAIEANARQPIRFLGLEGEEAIEVSVVRFL</sequence>
<gene>
    <name evidence="2" type="ORF">BRAN1462_LOCUS36092</name>
</gene>
<proteinExistence type="predicted"/>
<dbReference type="EMBL" id="HBGW01056801">
    <property type="protein sequence ID" value="CAD9595634.1"/>
    <property type="molecule type" value="Transcribed_RNA"/>
</dbReference>
<dbReference type="Pfam" id="PF22776">
    <property type="entry name" value="K_trans_C"/>
    <property type="match status" value="1"/>
</dbReference>
<feature type="domain" description="K+ potassium transporter C-terminal" evidence="1">
    <location>
        <begin position="6"/>
        <end position="192"/>
    </location>
</feature>
<evidence type="ECO:0000259" key="1">
    <source>
        <dbReference type="Pfam" id="PF22776"/>
    </source>
</evidence>
<evidence type="ECO:0000313" key="2">
    <source>
        <dbReference type="EMBL" id="CAD9595634.1"/>
    </source>
</evidence>
<name>A0A7S2L5Q5_9DINO</name>
<organism evidence="2">
    <name type="scientific">Zooxanthella nutricula</name>
    <dbReference type="NCBI Taxonomy" id="1333877"/>
    <lineage>
        <taxon>Eukaryota</taxon>
        <taxon>Sar</taxon>
        <taxon>Alveolata</taxon>
        <taxon>Dinophyceae</taxon>
        <taxon>Peridiniales</taxon>
        <taxon>Peridiniales incertae sedis</taxon>
        <taxon>Zooxanthella</taxon>
    </lineage>
</organism>
<accession>A0A7S2L5Q5</accession>
<reference evidence="2" key="1">
    <citation type="submission" date="2021-01" db="EMBL/GenBank/DDBJ databases">
        <authorList>
            <person name="Corre E."/>
            <person name="Pelletier E."/>
            <person name="Niang G."/>
            <person name="Scheremetjew M."/>
            <person name="Finn R."/>
            <person name="Kale V."/>
            <person name="Holt S."/>
            <person name="Cochrane G."/>
            <person name="Meng A."/>
            <person name="Brown T."/>
            <person name="Cohen L."/>
        </authorList>
    </citation>
    <scope>NUCLEOTIDE SEQUENCE</scope>
    <source>
        <strain evidence="2">RCC3387</strain>
    </source>
</reference>